<dbReference type="Proteomes" id="UP001589867">
    <property type="component" value="Unassembled WGS sequence"/>
</dbReference>
<dbReference type="GO" id="GO:0016798">
    <property type="term" value="F:hydrolase activity, acting on glycosyl bonds"/>
    <property type="evidence" value="ECO:0007669"/>
    <property type="project" value="UniProtKB-KW"/>
</dbReference>
<reference evidence="3 4" key="1">
    <citation type="submission" date="2024-09" db="EMBL/GenBank/DDBJ databases">
        <authorList>
            <person name="Sun Q."/>
            <person name="Mori K."/>
        </authorList>
    </citation>
    <scope>NUCLEOTIDE SEQUENCE [LARGE SCALE GENOMIC DNA]</scope>
    <source>
        <strain evidence="3 4">TBRC 3947</strain>
    </source>
</reference>
<comment type="caution">
    <text evidence="3">The sequence shown here is derived from an EMBL/GenBank/DDBJ whole genome shotgun (WGS) entry which is preliminary data.</text>
</comment>
<gene>
    <name evidence="3" type="ORF">ACFFIA_27475</name>
</gene>
<protein>
    <submittedName>
        <fullName evidence="3">GH116 family glycosyl-hydrolase</fullName>
        <ecNumber evidence="3">3.2.1.-</ecNumber>
    </submittedName>
</protein>
<name>A0ABV6MA59_9ACTN</name>
<keyword evidence="3" id="KW-0378">Hydrolase</keyword>
<dbReference type="PANTHER" id="PTHR12654:SF0">
    <property type="entry name" value="NON-LYSOSOMAL GLUCOSYLCERAMIDASE"/>
    <property type="match status" value="1"/>
</dbReference>
<dbReference type="InterPro" id="IPR052566">
    <property type="entry name" value="Non-lysos_glucosylceramidase"/>
</dbReference>
<proteinExistence type="predicted"/>
<dbReference type="InterPro" id="IPR024462">
    <property type="entry name" value="GH116_N"/>
</dbReference>
<dbReference type="Gene3D" id="1.50.10.10">
    <property type="match status" value="1"/>
</dbReference>
<dbReference type="InterPro" id="IPR006775">
    <property type="entry name" value="GH116_catalytic"/>
</dbReference>
<evidence type="ECO:0000259" key="1">
    <source>
        <dbReference type="Pfam" id="PF04685"/>
    </source>
</evidence>
<evidence type="ECO:0000313" key="4">
    <source>
        <dbReference type="Proteomes" id="UP001589867"/>
    </source>
</evidence>
<dbReference type="PANTHER" id="PTHR12654">
    <property type="entry name" value="BILE ACID BETA-GLUCOSIDASE-RELATED"/>
    <property type="match status" value="1"/>
</dbReference>
<dbReference type="EMBL" id="JBHLUH010000059">
    <property type="protein sequence ID" value="MFC0531389.1"/>
    <property type="molecule type" value="Genomic_DNA"/>
</dbReference>
<keyword evidence="3" id="KW-0326">Glycosidase</keyword>
<organism evidence="3 4">
    <name type="scientific">Phytohabitans kaempferiae</name>
    <dbReference type="NCBI Taxonomy" id="1620943"/>
    <lineage>
        <taxon>Bacteria</taxon>
        <taxon>Bacillati</taxon>
        <taxon>Actinomycetota</taxon>
        <taxon>Actinomycetes</taxon>
        <taxon>Micromonosporales</taxon>
        <taxon>Micromonosporaceae</taxon>
    </lineage>
</organism>
<dbReference type="InterPro" id="IPR008928">
    <property type="entry name" value="6-hairpin_glycosidase_sf"/>
</dbReference>
<feature type="domain" description="Glycosyl-hydrolase family 116 N-terminal" evidence="2">
    <location>
        <begin position="21"/>
        <end position="353"/>
    </location>
</feature>
<sequence length="829" mass="92304">MNTTFRDRVRAYPGTASQAAFLLGGIGTGNVSVGARGELRDWEIFNWPGKGNYLPFSFFAARVVGAGAEPVTRVLEARLPGPHAKSHGYYNGELAGLPRLAESTMWSTYPFVYVEFRDDELPVRVTMEAFTPFVPGDESDSGIPGAVIRYHVQNPTGADLTVSLVGSLANALGFAGYDVFGNLKLDGNVENERRDSPHCRGLHYTTDLDPSSERFGTIAFATDEENVTFRRAWLQGQWTDNAQDFWDDFASDGRLDDSRTIDAPGSELDNFYDFSYLRLREKVGSIAVEKSIPAGQTATFQFAVTWHVPNRPKGWIEVDDELAAHAAGRYPTIRNHYATEYADAWEVMQRLHRDLPTLEARSRHFTEALYGSTLPDEVIEAVANNITVVRSHTCFWTEDGNFYGWEGIRDHVGCGKGNVNHVWNYAQTIAYLFPALERTMRRIEFQGELDADGALPFRSLQSLGEAKWQMVPAADGQLGAIVRVFREWRLSGDDAFLRDLWPGVDRAMEYALRRWDTDGDAVPDGQQSNTYDIEFYGPNAMMGSLMAAALKACAVMAEAAGDPAKAERYTTLATRSAANLDRLCWNGAFYEQRLDDPDAYRYQFGRGCHSDQLLGQFLAHASGLGHVLPADHVRQALSAIYTNNLVDQMSTVHTVQRVYALNDEPGLVLCSWPEGGRPRFPFGYSDEVWTGVEYQVAASLIYEGLVEEGLTLVRYVRGRHDGFLRNPWSENEAGHHYSRSLSSFALLTALLGFVVDLPGGVMTFAPKATGDFTSFWCHGKGWGVYRQRRDEQGELVAEVEVIEGELGVAEVRTPADRVVVLEWVRAGGR</sequence>
<evidence type="ECO:0000259" key="2">
    <source>
        <dbReference type="Pfam" id="PF12215"/>
    </source>
</evidence>
<dbReference type="EC" id="3.2.1.-" evidence="3"/>
<dbReference type="SUPFAM" id="SSF48208">
    <property type="entry name" value="Six-hairpin glycosidases"/>
    <property type="match status" value="1"/>
</dbReference>
<dbReference type="InterPro" id="IPR012341">
    <property type="entry name" value="6hp_glycosidase-like_sf"/>
</dbReference>
<dbReference type="Pfam" id="PF12215">
    <property type="entry name" value="Glyco_hydr_116N"/>
    <property type="match status" value="1"/>
</dbReference>
<evidence type="ECO:0000313" key="3">
    <source>
        <dbReference type="EMBL" id="MFC0531389.1"/>
    </source>
</evidence>
<accession>A0ABV6MA59</accession>
<keyword evidence="4" id="KW-1185">Reference proteome</keyword>
<dbReference type="Pfam" id="PF04685">
    <property type="entry name" value="DUF608"/>
    <property type="match status" value="1"/>
</dbReference>
<dbReference type="RefSeq" id="WP_377255728.1">
    <property type="nucleotide sequence ID" value="NZ_JBHLUH010000059.1"/>
</dbReference>
<feature type="domain" description="Glycosyl-hydrolase family 116 catalytic region" evidence="1">
    <location>
        <begin position="475"/>
        <end position="745"/>
    </location>
</feature>